<evidence type="ECO:0000313" key="11">
    <source>
        <dbReference type="Proteomes" id="UP001176961"/>
    </source>
</evidence>
<dbReference type="PROSITE" id="PS00639">
    <property type="entry name" value="THIOL_PROTEASE_HIS"/>
    <property type="match status" value="1"/>
</dbReference>
<comment type="similarity">
    <text evidence="1">Belongs to the peptidase C1 family.</text>
</comment>
<keyword evidence="7" id="KW-0472">Membrane</keyword>
<dbReference type="InterPro" id="IPR025661">
    <property type="entry name" value="Pept_asp_AS"/>
</dbReference>
<dbReference type="InterPro" id="IPR013201">
    <property type="entry name" value="Prot_inhib_I29"/>
</dbReference>
<keyword evidence="11" id="KW-1185">Reference proteome</keyword>
<keyword evidence="7" id="KW-0812">Transmembrane</keyword>
<dbReference type="GO" id="GO:0006508">
    <property type="term" value="P:proteolysis"/>
    <property type="evidence" value="ECO:0007669"/>
    <property type="project" value="UniProtKB-KW"/>
</dbReference>
<dbReference type="PROSITE" id="PS00640">
    <property type="entry name" value="THIOL_PROTEASE_ASN"/>
    <property type="match status" value="1"/>
</dbReference>
<dbReference type="Gene3D" id="3.90.70.10">
    <property type="entry name" value="Cysteine proteinases"/>
    <property type="match status" value="1"/>
</dbReference>
<dbReference type="InterPro" id="IPR039417">
    <property type="entry name" value="Peptidase_C1A_papain-like"/>
</dbReference>
<keyword evidence="3" id="KW-0378">Hydrolase</keyword>
<feature type="transmembrane region" description="Helical" evidence="7">
    <location>
        <begin position="40"/>
        <end position="64"/>
    </location>
</feature>
<evidence type="ECO:0000256" key="7">
    <source>
        <dbReference type="SAM" id="Phobius"/>
    </source>
</evidence>
<dbReference type="SMART" id="SM00848">
    <property type="entry name" value="Inhibitor_I29"/>
    <property type="match status" value="1"/>
</dbReference>
<evidence type="ECO:0000256" key="4">
    <source>
        <dbReference type="ARBA" id="ARBA00022807"/>
    </source>
</evidence>
<evidence type="ECO:0000256" key="3">
    <source>
        <dbReference type="ARBA" id="ARBA00022801"/>
    </source>
</evidence>
<proteinExistence type="inferred from homology"/>
<dbReference type="InterPro" id="IPR013128">
    <property type="entry name" value="Peptidase_C1A"/>
</dbReference>
<gene>
    <name evidence="10" type="ORF">CYNAS_LOCUS5390</name>
</gene>
<keyword evidence="4" id="KW-0788">Thiol protease</keyword>
<evidence type="ECO:0000256" key="5">
    <source>
        <dbReference type="ARBA" id="ARBA00023145"/>
    </source>
</evidence>
<evidence type="ECO:0008006" key="12">
    <source>
        <dbReference type="Google" id="ProtNLM"/>
    </source>
</evidence>
<name>A0AA36DUP2_CYLNA</name>
<dbReference type="PROSITE" id="PS00139">
    <property type="entry name" value="THIOL_PROTEASE_CYS"/>
    <property type="match status" value="1"/>
</dbReference>
<feature type="domain" description="Peptidase C1A papain C-terminal" evidence="8">
    <location>
        <begin position="175"/>
        <end position="388"/>
    </location>
</feature>
<dbReference type="PRINTS" id="PR00705">
    <property type="entry name" value="PAPAIN"/>
</dbReference>
<dbReference type="AlphaFoldDB" id="A0AA36DUP2"/>
<dbReference type="Proteomes" id="UP001176961">
    <property type="component" value="Unassembled WGS sequence"/>
</dbReference>
<evidence type="ECO:0000259" key="9">
    <source>
        <dbReference type="SMART" id="SM00848"/>
    </source>
</evidence>
<dbReference type="FunFam" id="3.90.70.10:FF:000103">
    <property type="entry name" value="Hypothetical LOC496748"/>
    <property type="match status" value="1"/>
</dbReference>
<dbReference type="InterPro" id="IPR000169">
    <property type="entry name" value="Pept_cys_AS"/>
</dbReference>
<evidence type="ECO:0000313" key="10">
    <source>
        <dbReference type="EMBL" id="CAJ0593407.1"/>
    </source>
</evidence>
<keyword evidence="7" id="KW-1133">Transmembrane helix</keyword>
<accession>A0AA36DUP2</accession>
<reference evidence="10" key="1">
    <citation type="submission" date="2023-07" db="EMBL/GenBank/DDBJ databases">
        <authorList>
            <consortium name="CYATHOMIX"/>
        </authorList>
    </citation>
    <scope>NUCLEOTIDE SEQUENCE</scope>
    <source>
        <strain evidence="10">N/A</strain>
    </source>
</reference>
<keyword evidence="6" id="KW-1015">Disulfide bond</keyword>
<dbReference type="GO" id="GO:0008234">
    <property type="term" value="F:cysteine-type peptidase activity"/>
    <property type="evidence" value="ECO:0007669"/>
    <property type="project" value="UniProtKB-KW"/>
</dbReference>
<dbReference type="Pfam" id="PF00112">
    <property type="entry name" value="Peptidase_C1"/>
    <property type="match status" value="1"/>
</dbReference>
<evidence type="ECO:0000256" key="1">
    <source>
        <dbReference type="ARBA" id="ARBA00008455"/>
    </source>
</evidence>
<organism evidence="10 11">
    <name type="scientific">Cylicocyclus nassatus</name>
    <name type="common">Nematode worm</name>
    <dbReference type="NCBI Taxonomy" id="53992"/>
    <lineage>
        <taxon>Eukaryota</taxon>
        <taxon>Metazoa</taxon>
        <taxon>Ecdysozoa</taxon>
        <taxon>Nematoda</taxon>
        <taxon>Chromadorea</taxon>
        <taxon>Rhabditida</taxon>
        <taxon>Rhabditina</taxon>
        <taxon>Rhabditomorpha</taxon>
        <taxon>Strongyloidea</taxon>
        <taxon>Strongylidae</taxon>
        <taxon>Cylicocyclus</taxon>
    </lineage>
</organism>
<evidence type="ECO:0000256" key="6">
    <source>
        <dbReference type="ARBA" id="ARBA00023157"/>
    </source>
</evidence>
<sequence>MWPKLTNKSTHFDFEPLERSQSEDDPDRNKSGFLLQLAKVVAVLTQCILVALIIFLILGIVVYFDKKDEDVDYALSKAVKDVERYTSMFEEFIKSYNRNYTDKKERCYRFAVFVENVQFFEEEERKHPGVDLDVTRFADWTEEEMRKLLSRDLPEVMSDVLLPKEESVPLNMANRPVTIDWMSSGKVTPVKDQGQCGSCWAFATVAAVETAHAIKTGQLVSLSEQELVDCDVRNNGCTGGYRPYAMSFVKEHGLSKEQEYPYTGTDHNTCRTSNSTGRIFIKSYRILSRNEEVIADWVSTNGPATFSMNVTKALYSYRSGIFAPTQEDCEEHSLGSHALTIVGYGTEGQQPYWLVKNSWGTRWGQNGYFRLARGQNSCGTANSVVAPIMQ</sequence>
<dbReference type="InterPro" id="IPR025660">
    <property type="entry name" value="Pept_his_AS"/>
</dbReference>
<dbReference type="EMBL" id="CATQJL010000112">
    <property type="protein sequence ID" value="CAJ0593407.1"/>
    <property type="molecule type" value="Genomic_DNA"/>
</dbReference>
<evidence type="ECO:0000256" key="2">
    <source>
        <dbReference type="ARBA" id="ARBA00022670"/>
    </source>
</evidence>
<protein>
    <recommendedName>
        <fullName evidence="12">Papain family cysteine protease</fullName>
    </recommendedName>
</protein>
<dbReference type="PANTHER" id="PTHR12411">
    <property type="entry name" value="CYSTEINE PROTEASE FAMILY C1-RELATED"/>
    <property type="match status" value="1"/>
</dbReference>
<dbReference type="CDD" id="cd02248">
    <property type="entry name" value="Peptidase_C1A"/>
    <property type="match status" value="1"/>
</dbReference>
<dbReference type="SMART" id="SM00645">
    <property type="entry name" value="Pept_C1"/>
    <property type="match status" value="1"/>
</dbReference>
<feature type="domain" description="Cathepsin propeptide inhibitor" evidence="9">
    <location>
        <begin position="89"/>
        <end position="145"/>
    </location>
</feature>
<keyword evidence="5" id="KW-0865">Zymogen</keyword>
<dbReference type="InterPro" id="IPR038765">
    <property type="entry name" value="Papain-like_cys_pep_sf"/>
</dbReference>
<dbReference type="SUPFAM" id="SSF54001">
    <property type="entry name" value="Cysteine proteinases"/>
    <property type="match status" value="1"/>
</dbReference>
<evidence type="ECO:0000259" key="8">
    <source>
        <dbReference type="SMART" id="SM00645"/>
    </source>
</evidence>
<dbReference type="Pfam" id="PF08246">
    <property type="entry name" value="Inhibitor_I29"/>
    <property type="match status" value="1"/>
</dbReference>
<keyword evidence="2" id="KW-0645">Protease</keyword>
<dbReference type="InterPro" id="IPR000668">
    <property type="entry name" value="Peptidase_C1A_C"/>
</dbReference>
<comment type="caution">
    <text evidence="10">The sequence shown here is derived from an EMBL/GenBank/DDBJ whole genome shotgun (WGS) entry which is preliminary data.</text>
</comment>